<keyword evidence="2" id="KW-1185">Reference proteome</keyword>
<evidence type="ECO:0000313" key="1">
    <source>
        <dbReference type="EMBL" id="GGZ90468.1"/>
    </source>
</evidence>
<dbReference type="Proteomes" id="UP000623010">
    <property type="component" value="Unassembled WGS sequence"/>
</dbReference>
<comment type="caution">
    <text evidence="1">The sequence shown here is derived from an EMBL/GenBank/DDBJ whole genome shotgun (WGS) entry which is preliminary data.</text>
</comment>
<dbReference type="EMBL" id="BMWH01000011">
    <property type="protein sequence ID" value="GGZ90468.1"/>
    <property type="molecule type" value="Genomic_DNA"/>
</dbReference>
<reference evidence="1" key="2">
    <citation type="submission" date="2020-09" db="EMBL/GenBank/DDBJ databases">
        <authorList>
            <person name="Sun Q."/>
            <person name="Ohkuma M."/>
        </authorList>
    </citation>
    <scope>NUCLEOTIDE SEQUENCE</scope>
    <source>
        <strain evidence="1">JCM 5016</strain>
    </source>
</reference>
<sequence>MQAGAHQSTDPGALQASRTVPVAYEITAHGTLDGSPGLTLDDIVPNMIYSTKNKNWSNIGTAVHSGKPVPTGATP</sequence>
<accession>A0A918VC86</accession>
<reference evidence="1" key="1">
    <citation type="journal article" date="2014" name="Int. J. Syst. Evol. Microbiol.">
        <title>Complete genome sequence of Corynebacterium casei LMG S-19264T (=DSM 44701T), isolated from a smear-ripened cheese.</title>
        <authorList>
            <consortium name="US DOE Joint Genome Institute (JGI-PGF)"/>
            <person name="Walter F."/>
            <person name="Albersmeier A."/>
            <person name="Kalinowski J."/>
            <person name="Ruckert C."/>
        </authorList>
    </citation>
    <scope>NUCLEOTIDE SEQUENCE</scope>
    <source>
        <strain evidence="1">JCM 5016</strain>
    </source>
</reference>
<name>A0A918VC86_9ACTN</name>
<organism evidence="1 2">
    <name type="scientific">Streptomyces echinoruber</name>
    <dbReference type="NCBI Taxonomy" id="68898"/>
    <lineage>
        <taxon>Bacteria</taxon>
        <taxon>Bacillati</taxon>
        <taxon>Actinomycetota</taxon>
        <taxon>Actinomycetes</taxon>
        <taxon>Kitasatosporales</taxon>
        <taxon>Streptomycetaceae</taxon>
        <taxon>Streptomyces</taxon>
    </lineage>
</organism>
<proteinExistence type="predicted"/>
<protein>
    <submittedName>
        <fullName evidence="1">Uncharacterized protein</fullName>
    </submittedName>
</protein>
<gene>
    <name evidence="1" type="ORF">GCM10010389_30990</name>
</gene>
<evidence type="ECO:0000313" key="2">
    <source>
        <dbReference type="Proteomes" id="UP000623010"/>
    </source>
</evidence>
<dbReference type="AlphaFoldDB" id="A0A918VC86"/>